<dbReference type="SMART" id="SM00448">
    <property type="entry name" value="REC"/>
    <property type="match status" value="1"/>
</dbReference>
<dbReference type="InterPro" id="IPR011006">
    <property type="entry name" value="CheY-like_superfamily"/>
</dbReference>
<evidence type="ECO:0000313" key="9">
    <source>
        <dbReference type="Proteomes" id="UP001501594"/>
    </source>
</evidence>
<dbReference type="PANTHER" id="PTHR43214:SF24">
    <property type="entry name" value="TRANSCRIPTIONAL REGULATORY PROTEIN NARL-RELATED"/>
    <property type="match status" value="1"/>
</dbReference>
<dbReference type="PANTHER" id="PTHR43214">
    <property type="entry name" value="TWO-COMPONENT RESPONSE REGULATOR"/>
    <property type="match status" value="1"/>
</dbReference>
<keyword evidence="1 5" id="KW-0597">Phosphoprotein</keyword>
<reference evidence="9" key="1">
    <citation type="journal article" date="2019" name="Int. J. Syst. Evol. Microbiol.">
        <title>The Global Catalogue of Microorganisms (GCM) 10K type strain sequencing project: providing services to taxonomists for standard genome sequencing and annotation.</title>
        <authorList>
            <consortium name="The Broad Institute Genomics Platform"/>
            <consortium name="The Broad Institute Genome Sequencing Center for Infectious Disease"/>
            <person name="Wu L."/>
            <person name="Ma J."/>
        </authorList>
    </citation>
    <scope>NUCLEOTIDE SEQUENCE [LARGE SCALE GENOMIC DNA]</scope>
    <source>
        <strain evidence="9">JCM 17442</strain>
    </source>
</reference>
<evidence type="ECO:0000256" key="5">
    <source>
        <dbReference type="PROSITE-ProRule" id="PRU00169"/>
    </source>
</evidence>
<sequence>MREPAQPIRVAVVDDQRLFSSGIAMLVEAQSDLVCVGTAADGQEAVSLVERERPDVVLMDLRMPVLNGLDATRRILADTPADGPPRVVALTTIRRDEAVYAALAAGASAFLTKDADPEVVLATIRAAHAGAPFPTEENAMALVREYAAPAGDQRESRVDALASLTAREREVFALVARGLSNAEIASGQFVTEATVKSHVRSTLQKLGLRSRIQVVIFAYENGLTGRDERESA</sequence>
<gene>
    <name evidence="8" type="ORF">GCM10022256_12990</name>
</gene>
<dbReference type="InterPro" id="IPR000792">
    <property type="entry name" value="Tscrpt_reg_LuxR_C"/>
</dbReference>
<keyword evidence="4" id="KW-0804">Transcription</keyword>
<dbReference type="PRINTS" id="PR00038">
    <property type="entry name" value="HTHLUXR"/>
</dbReference>
<accession>A0ABP8E0G3</accession>
<dbReference type="RefSeq" id="WP_344794262.1">
    <property type="nucleotide sequence ID" value="NZ_BAABAU010000001.1"/>
</dbReference>
<organism evidence="8 9">
    <name type="scientific">Frondihabitans peucedani</name>
    <dbReference type="NCBI Taxonomy" id="598626"/>
    <lineage>
        <taxon>Bacteria</taxon>
        <taxon>Bacillati</taxon>
        <taxon>Actinomycetota</taxon>
        <taxon>Actinomycetes</taxon>
        <taxon>Micrococcales</taxon>
        <taxon>Microbacteriaceae</taxon>
        <taxon>Frondihabitans</taxon>
    </lineage>
</organism>
<dbReference type="CDD" id="cd17535">
    <property type="entry name" value="REC_NarL-like"/>
    <property type="match status" value="1"/>
</dbReference>
<dbReference type="PROSITE" id="PS50110">
    <property type="entry name" value="RESPONSE_REGULATORY"/>
    <property type="match status" value="1"/>
</dbReference>
<dbReference type="InterPro" id="IPR058245">
    <property type="entry name" value="NreC/VraR/RcsB-like_REC"/>
</dbReference>
<dbReference type="Pfam" id="PF00196">
    <property type="entry name" value="GerE"/>
    <property type="match status" value="1"/>
</dbReference>
<evidence type="ECO:0000256" key="3">
    <source>
        <dbReference type="ARBA" id="ARBA00023125"/>
    </source>
</evidence>
<dbReference type="Pfam" id="PF00072">
    <property type="entry name" value="Response_reg"/>
    <property type="match status" value="1"/>
</dbReference>
<feature type="domain" description="HTH luxR-type" evidence="6">
    <location>
        <begin position="157"/>
        <end position="222"/>
    </location>
</feature>
<name>A0ABP8E0G3_9MICO</name>
<evidence type="ECO:0000259" key="7">
    <source>
        <dbReference type="PROSITE" id="PS50110"/>
    </source>
</evidence>
<keyword evidence="2" id="KW-0805">Transcription regulation</keyword>
<dbReference type="PROSITE" id="PS50043">
    <property type="entry name" value="HTH_LUXR_2"/>
    <property type="match status" value="1"/>
</dbReference>
<dbReference type="CDD" id="cd06170">
    <property type="entry name" value="LuxR_C_like"/>
    <property type="match status" value="1"/>
</dbReference>
<evidence type="ECO:0000256" key="1">
    <source>
        <dbReference type="ARBA" id="ARBA00022553"/>
    </source>
</evidence>
<feature type="domain" description="Response regulatory" evidence="7">
    <location>
        <begin position="9"/>
        <end position="128"/>
    </location>
</feature>
<protein>
    <submittedName>
        <fullName evidence="8">Response regulator transcription factor</fullName>
    </submittedName>
</protein>
<proteinExistence type="predicted"/>
<comment type="caution">
    <text evidence="8">The sequence shown here is derived from an EMBL/GenBank/DDBJ whole genome shotgun (WGS) entry which is preliminary data.</text>
</comment>
<dbReference type="SUPFAM" id="SSF52172">
    <property type="entry name" value="CheY-like"/>
    <property type="match status" value="1"/>
</dbReference>
<dbReference type="Proteomes" id="UP001501594">
    <property type="component" value="Unassembled WGS sequence"/>
</dbReference>
<evidence type="ECO:0000313" key="8">
    <source>
        <dbReference type="EMBL" id="GAA4265687.1"/>
    </source>
</evidence>
<dbReference type="EMBL" id="BAABAU010000001">
    <property type="protein sequence ID" value="GAA4265687.1"/>
    <property type="molecule type" value="Genomic_DNA"/>
</dbReference>
<dbReference type="SUPFAM" id="SSF46894">
    <property type="entry name" value="C-terminal effector domain of the bipartite response regulators"/>
    <property type="match status" value="1"/>
</dbReference>
<keyword evidence="9" id="KW-1185">Reference proteome</keyword>
<dbReference type="InterPro" id="IPR001789">
    <property type="entry name" value="Sig_transdc_resp-reg_receiver"/>
</dbReference>
<evidence type="ECO:0000259" key="6">
    <source>
        <dbReference type="PROSITE" id="PS50043"/>
    </source>
</evidence>
<evidence type="ECO:0000256" key="2">
    <source>
        <dbReference type="ARBA" id="ARBA00023015"/>
    </source>
</evidence>
<dbReference type="Gene3D" id="3.40.50.2300">
    <property type="match status" value="1"/>
</dbReference>
<keyword evidence="3" id="KW-0238">DNA-binding</keyword>
<dbReference type="InterPro" id="IPR039420">
    <property type="entry name" value="WalR-like"/>
</dbReference>
<evidence type="ECO:0000256" key="4">
    <source>
        <dbReference type="ARBA" id="ARBA00023163"/>
    </source>
</evidence>
<feature type="modified residue" description="4-aspartylphosphate" evidence="5">
    <location>
        <position position="60"/>
    </location>
</feature>
<dbReference type="InterPro" id="IPR016032">
    <property type="entry name" value="Sig_transdc_resp-reg_C-effctor"/>
</dbReference>
<dbReference type="SMART" id="SM00421">
    <property type="entry name" value="HTH_LUXR"/>
    <property type="match status" value="1"/>
</dbReference>